<proteinExistence type="inferred from homology"/>
<keyword evidence="5" id="KW-0732">Signal</keyword>
<feature type="non-terminal residue" evidence="7">
    <location>
        <position position="119"/>
    </location>
</feature>
<feature type="signal peptide" evidence="5">
    <location>
        <begin position="1"/>
        <end position="19"/>
    </location>
</feature>
<feature type="domain" description="Carboxylesterase type B" evidence="6">
    <location>
        <begin position="34"/>
        <end position="119"/>
    </location>
</feature>
<evidence type="ECO:0000313" key="8">
    <source>
        <dbReference type="Proteomes" id="UP001381693"/>
    </source>
</evidence>
<comment type="caution">
    <text evidence="7">The sequence shown here is derived from an EMBL/GenBank/DDBJ whole genome shotgun (WGS) entry which is preliminary data.</text>
</comment>
<keyword evidence="2" id="KW-0719">Serine esterase</keyword>
<evidence type="ECO:0000256" key="5">
    <source>
        <dbReference type="SAM" id="SignalP"/>
    </source>
</evidence>
<dbReference type="AlphaFoldDB" id="A0AAN8WGP7"/>
<gene>
    <name evidence="7" type="primary">CES5A_1</name>
    <name evidence="7" type="ORF">SK128_000189</name>
</gene>
<dbReference type="SUPFAM" id="SSF53474">
    <property type="entry name" value="alpha/beta-Hydrolases"/>
    <property type="match status" value="1"/>
</dbReference>
<evidence type="ECO:0000256" key="1">
    <source>
        <dbReference type="ARBA" id="ARBA00005964"/>
    </source>
</evidence>
<protein>
    <submittedName>
        <fullName evidence="7">Carboxylesterase 5A</fullName>
    </submittedName>
</protein>
<comment type="similarity">
    <text evidence="1">Belongs to the type-B carboxylesterase/lipase family.</text>
</comment>
<dbReference type="PANTHER" id="PTHR43142:SF1">
    <property type="entry name" value="CARBOXYLIC ESTER HYDROLASE"/>
    <property type="match status" value="1"/>
</dbReference>
<accession>A0AAN8WGP7</accession>
<organism evidence="7 8">
    <name type="scientific">Halocaridina rubra</name>
    <name type="common">Hawaiian red shrimp</name>
    <dbReference type="NCBI Taxonomy" id="373956"/>
    <lineage>
        <taxon>Eukaryota</taxon>
        <taxon>Metazoa</taxon>
        <taxon>Ecdysozoa</taxon>
        <taxon>Arthropoda</taxon>
        <taxon>Crustacea</taxon>
        <taxon>Multicrustacea</taxon>
        <taxon>Malacostraca</taxon>
        <taxon>Eumalacostraca</taxon>
        <taxon>Eucarida</taxon>
        <taxon>Decapoda</taxon>
        <taxon>Pleocyemata</taxon>
        <taxon>Caridea</taxon>
        <taxon>Atyoidea</taxon>
        <taxon>Atyidae</taxon>
        <taxon>Halocaridina</taxon>
    </lineage>
</organism>
<dbReference type="PANTHER" id="PTHR43142">
    <property type="entry name" value="CARBOXYLIC ESTER HYDROLASE"/>
    <property type="match status" value="1"/>
</dbReference>
<dbReference type="Gene3D" id="3.40.50.1820">
    <property type="entry name" value="alpha/beta hydrolase"/>
    <property type="match status" value="1"/>
</dbReference>
<dbReference type="EMBL" id="JAXCGZ010024081">
    <property type="protein sequence ID" value="KAK6997412.1"/>
    <property type="molecule type" value="Genomic_DNA"/>
</dbReference>
<dbReference type="InterPro" id="IPR002018">
    <property type="entry name" value="CarbesteraseB"/>
</dbReference>
<dbReference type="Pfam" id="PF00135">
    <property type="entry name" value="COesterase"/>
    <property type="match status" value="1"/>
</dbReference>
<dbReference type="Proteomes" id="UP001381693">
    <property type="component" value="Unassembled WGS sequence"/>
</dbReference>
<dbReference type="InterPro" id="IPR029058">
    <property type="entry name" value="AB_hydrolase_fold"/>
</dbReference>
<reference evidence="7 8" key="1">
    <citation type="submission" date="2023-11" db="EMBL/GenBank/DDBJ databases">
        <title>Halocaridina rubra genome assembly.</title>
        <authorList>
            <person name="Smith C."/>
        </authorList>
    </citation>
    <scope>NUCLEOTIDE SEQUENCE [LARGE SCALE GENOMIC DNA]</scope>
    <source>
        <strain evidence="7">EP-1</strain>
        <tissue evidence="7">Whole</tissue>
    </source>
</reference>
<evidence type="ECO:0000259" key="6">
    <source>
        <dbReference type="Pfam" id="PF00135"/>
    </source>
</evidence>
<feature type="chain" id="PRO_5043025201" evidence="5">
    <location>
        <begin position="20"/>
        <end position="119"/>
    </location>
</feature>
<evidence type="ECO:0000313" key="7">
    <source>
        <dbReference type="EMBL" id="KAK6997412.1"/>
    </source>
</evidence>
<name>A0AAN8WGP7_HALRR</name>
<keyword evidence="3" id="KW-0378">Hydrolase</keyword>
<dbReference type="GO" id="GO:0052689">
    <property type="term" value="F:carboxylic ester hydrolase activity"/>
    <property type="evidence" value="ECO:0007669"/>
    <property type="project" value="UniProtKB-KW"/>
</dbReference>
<evidence type="ECO:0000256" key="3">
    <source>
        <dbReference type="ARBA" id="ARBA00022801"/>
    </source>
</evidence>
<keyword evidence="4" id="KW-0325">Glycoprotein</keyword>
<keyword evidence="8" id="KW-1185">Reference proteome</keyword>
<sequence length="119" mass="13175">MPNLQLLLACLFALGLAKADKPKYTFQSYVTVKVELPGGASLRGSVEKSRTKERTYFAFRAIPYAQPPVGDNRFMPTLPGYEWEGIFDATQKGEPCAQAGMGIMTGKEDCLNLYVYTPK</sequence>
<evidence type="ECO:0000256" key="4">
    <source>
        <dbReference type="ARBA" id="ARBA00023180"/>
    </source>
</evidence>
<evidence type="ECO:0000256" key="2">
    <source>
        <dbReference type="ARBA" id="ARBA00022487"/>
    </source>
</evidence>